<keyword evidence="4" id="KW-0378">Hydrolase</keyword>
<dbReference type="RefSeq" id="WP_330433778.1">
    <property type="nucleotide sequence ID" value="NZ_JAZDUF010000004.1"/>
</dbReference>
<gene>
    <name evidence="8" type="ORF">VZC37_15695</name>
</gene>
<dbReference type="Gene3D" id="3.40.960.10">
    <property type="entry name" value="VSR Endonuclease"/>
    <property type="match status" value="1"/>
</dbReference>
<keyword evidence="9" id="KW-1185">Reference proteome</keyword>
<evidence type="ECO:0000256" key="6">
    <source>
        <dbReference type="ARBA" id="ARBA00029466"/>
    </source>
</evidence>
<keyword evidence="1" id="KW-0540">Nuclease</keyword>
<keyword evidence="5" id="KW-0234">DNA repair</keyword>
<dbReference type="CDD" id="cd00221">
    <property type="entry name" value="Vsr"/>
    <property type="match status" value="1"/>
</dbReference>
<feature type="compositionally biased region" description="Basic and acidic residues" evidence="7">
    <location>
        <begin position="1"/>
        <end position="11"/>
    </location>
</feature>
<keyword evidence="2 8" id="KW-0255">Endonuclease</keyword>
<evidence type="ECO:0000256" key="1">
    <source>
        <dbReference type="ARBA" id="ARBA00022722"/>
    </source>
</evidence>
<evidence type="ECO:0000256" key="7">
    <source>
        <dbReference type="SAM" id="MobiDB-lite"/>
    </source>
</evidence>
<reference evidence="8 9" key="1">
    <citation type="submission" date="2024-01" db="EMBL/GenBank/DDBJ databases">
        <title>Draft genome sequence of Gordonia sp. LSe1-13.</title>
        <authorList>
            <person name="Suphannarot A."/>
            <person name="Mingma R."/>
        </authorList>
    </citation>
    <scope>NUCLEOTIDE SEQUENCE [LARGE SCALE GENOMIC DNA]</scope>
    <source>
        <strain evidence="8 9">LSe1-13</strain>
    </source>
</reference>
<evidence type="ECO:0000256" key="2">
    <source>
        <dbReference type="ARBA" id="ARBA00022759"/>
    </source>
</evidence>
<dbReference type="SUPFAM" id="SSF52980">
    <property type="entry name" value="Restriction endonuclease-like"/>
    <property type="match status" value="1"/>
</dbReference>
<evidence type="ECO:0000313" key="8">
    <source>
        <dbReference type="EMBL" id="MEE3851786.1"/>
    </source>
</evidence>
<proteinExistence type="inferred from homology"/>
<protein>
    <submittedName>
        <fullName evidence="8">Very short patch repair endonuclease</fullName>
    </submittedName>
</protein>
<dbReference type="EMBL" id="JAZDUF010000004">
    <property type="protein sequence ID" value="MEE3851786.1"/>
    <property type="molecule type" value="Genomic_DNA"/>
</dbReference>
<feature type="region of interest" description="Disordered" evidence="7">
    <location>
        <begin position="1"/>
        <end position="46"/>
    </location>
</feature>
<dbReference type="Pfam" id="PF03852">
    <property type="entry name" value="Vsr"/>
    <property type="match status" value="1"/>
</dbReference>
<keyword evidence="3" id="KW-0227">DNA damage</keyword>
<comment type="caution">
    <text evidence="8">The sequence shown here is derived from an EMBL/GenBank/DDBJ whole genome shotgun (WGS) entry which is preliminary data.</text>
</comment>
<organism evidence="8 9">
    <name type="scientific">Gordonia sesuvii</name>
    <dbReference type="NCBI Taxonomy" id="3116777"/>
    <lineage>
        <taxon>Bacteria</taxon>
        <taxon>Bacillati</taxon>
        <taxon>Actinomycetota</taxon>
        <taxon>Actinomycetes</taxon>
        <taxon>Mycobacteriales</taxon>
        <taxon>Gordoniaceae</taxon>
        <taxon>Gordonia</taxon>
    </lineage>
</organism>
<name>A0ABU7MF93_9ACTN</name>
<dbReference type="InterPro" id="IPR011335">
    <property type="entry name" value="Restrct_endonuc-II-like"/>
</dbReference>
<accession>A0ABU7MF93</accession>
<dbReference type="NCBIfam" id="TIGR00632">
    <property type="entry name" value="vsr"/>
    <property type="match status" value="1"/>
</dbReference>
<evidence type="ECO:0000313" key="9">
    <source>
        <dbReference type="Proteomes" id="UP001347146"/>
    </source>
</evidence>
<sequence>MSDCSIGRDEAVASTRSLSPKSTQERPPASSESVRSRMSKQKRKDTQAELLVRRALHSRGVRFRVGVRPEPALRVRGDIVWRGLKLIVFIDGCFWHGCPEHATRPRANAEWWAEKLDNNVRRDRRTDADLSDRDWHVLRFWEHEDPEDVADVICAKLGALRSASRSR</sequence>
<dbReference type="GO" id="GO:0004519">
    <property type="term" value="F:endonuclease activity"/>
    <property type="evidence" value="ECO:0007669"/>
    <property type="project" value="UniProtKB-KW"/>
</dbReference>
<evidence type="ECO:0000256" key="5">
    <source>
        <dbReference type="ARBA" id="ARBA00023204"/>
    </source>
</evidence>
<evidence type="ECO:0000256" key="4">
    <source>
        <dbReference type="ARBA" id="ARBA00022801"/>
    </source>
</evidence>
<evidence type="ECO:0000256" key="3">
    <source>
        <dbReference type="ARBA" id="ARBA00022763"/>
    </source>
</evidence>
<comment type="similarity">
    <text evidence="6">Belongs to the Vsr family.</text>
</comment>
<dbReference type="InterPro" id="IPR004603">
    <property type="entry name" value="DNA_mismatch_endonuc_vsr"/>
</dbReference>
<dbReference type="Proteomes" id="UP001347146">
    <property type="component" value="Unassembled WGS sequence"/>
</dbReference>